<evidence type="ECO:0000256" key="1">
    <source>
        <dbReference type="ARBA" id="ARBA00022679"/>
    </source>
</evidence>
<dbReference type="Pfam" id="PF00483">
    <property type="entry name" value="NTP_transferase"/>
    <property type="match status" value="1"/>
</dbReference>
<dbReference type="AlphaFoldDB" id="A0A382DTG8"/>
<dbReference type="PANTHER" id="PTHR43584">
    <property type="entry name" value="NUCLEOTIDYL TRANSFERASE"/>
    <property type="match status" value="1"/>
</dbReference>
<dbReference type="PANTHER" id="PTHR43584:SF8">
    <property type="entry name" value="N-ACETYLMURAMATE ALPHA-1-PHOSPHATE URIDYLYLTRANSFERASE"/>
    <property type="match status" value="1"/>
</dbReference>
<accession>A0A382DTG8</accession>
<dbReference type="EMBL" id="UINC01040876">
    <property type="protein sequence ID" value="SVB41362.1"/>
    <property type="molecule type" value="Genomic_DNA"/>
</dbReference>
<proteinExistence type="predicted"/>
<dbReference type="Gene3D" id="3.90.550.10">
    <property type="entry name" value="Spore Coat Polysaccharide Biosynthesis Protein SpsA, Chain A"/>
    <property type="match status" value="1"/>
</dbReference>
<reference evidence="4" key="1">
    <citation type="submission" date="2018-05" db="EMBL/GenBank/DDBJ databases">
        <authorList>
            <person name="Lanie J.A."/>
            <person name="Ng W.-L."/>
            <person name="Kazmierczak K.M."/>
            <person name="Andrzejewski T.M."/>
            <person name="Davidsen T.M."/>
            <person name="Wayne K.J."/>
            <person name="Tettelin H."/>
            <person name="Glass J.I."/>
            <person name="Rusch D."/>
            <person name="Podicherti R."/>
            <person name="Tsui H.-C.T."/>
            <person name="Winkler M.E."/>
        </authorList>
    </citation>
    <scope>NUCLEOTIDE SEQUENCE</scope>
</reference>
<dbReference type="InterPro" id="IPR050065">
    <property type="entry name" value="GlmU-like"/>
</dbReference>
<feature type="domain" description="Nucleotidyl transferase" evidence="3">
    <location>
        <begin position="2"/>
        <end position="97"/>
    </location>
</feature>
<evidence type="ECO:0000256" key="2">
    <source>
        <dbReference type="ARBA" id="ARBA00022695"/>
    </source>
</evidence>
<evidence type="ECO:0000259" key="3">
    <source>
        <dbReference type="Pfam" id="PF00483"/>
    </source>
</evidence>
<dbReference type="InterPro" id="IPR005835">
    <property type="entry name" value="NTP_transferase_dom"/>
</dbReference>
<name>A0A382DTG8_9ZZZZ</name>
<dbReference type="SUPFAM" id="SSF53448">
    <property type="entry name" value="Nucleotide-diphospho-sugar transferases"/>
    <property type="match status" value="1"/>
</dbReference>
<gene>
    <name evidence="4" type="ORF">METZ01_LOCUS194216</name>
</gene>
<feature type="non-terminal residue" evidence="4">
    <location>
        <position position="103"/>
    </location>
</feature>
<organism evidence="4">
    <name type="scientific">marine metagenome</name>
    <dbReference type="NCBI Taxonomy" id="408172"/>
    <lineage>
        <taxon>unclassified sequences</taxon>
        <taxon>metagenomes</taxon>
        <taxon>ecological metagenomes</taxon>
    </lineage>
</organism>
<sequence>MRPYTDNTPKPMISCNGKPFLWYLLHQLHDQGVSRFVLLTGYLAEEVSSYFGDGGSWGWDIQYSEGPVDWDTGKRVWEAREKLDDLFLLLYSDNFVPFPLDKV</sequence>
<dbReference type="GO" id="GO:0016779">
    <property type="term" value="F:nucleotidyltransferase activity"/>
    <property type="evidence" value="ECO:0007669"/>
    <property type="project" value="UniProtKB-KW"/>
</dbReference>
<keyword evidence="2" id="KW-0548">Nucleotidyltransferase</keyword>
<keyword evidence="1" id="KW-0808">Transferase</keyword>
<protein>
    <recommendedName>
        <fullName evidence="3">Nucleotidyl transferase domain-containing protein</fullName>
    </recommendedName>
</protein>
<dbReference type="InterPro" id="IPR029044">
    <property type="entry name" value="Nucleotide-diphossugar_trans"/>
</dbReference>
<evidence type="ECO:0000313" key="4">
    <source>
        <dbReference type="EMBL" id="SVB41362.1"/>
    </source>
</evidence>